<name>A0A385SR09_9BACT</name>
<dbReference type="AlphaFoldDB" id="A0A385SR09"/>
<dbReference type="EMBL" id="CP032382">
    <property type="protein sequence ID" value="AYB32677.1"/>
    <property type="molecule type" value="Genomic_DNA"/>
</dbReference>
<gene>
    <name evidence="2" type="ORF">D4L85_19775</name>
</gene>
<evidence type="ECO:0000259" key="1">
    <source>
        <dbReference type="SMART" id="SM00867"/>
    </source>
</evidence>
<organism evidence="2 3">
    <name type="scientific">Chryseolinea soli</name>
    <dbReference type="NCBI Taxonomy" id="2321403"/>
    <lineage>
        <taxon>Bacteria</taxon>
        <taxon>Pseudomonadati</taxon>
        <taxon>Bacteroidota</taxon>
        <taxon>Cytophagia</taxon>
        <taxon>Cytophagales</taxon>
        <taxon>Fulvivirgaceae</taxon>
        <taxon>Chryseolinea</taxon>
    </lineage>
</organism>
<evidence type="ECO:0000313" key="3">
    <source>
        <dbReference type="Proteomes" id="UP000266183"/>
    </source>
</evidence>
<dbReference type="SMART" id="SM00867">
    <property type="entry name" value="YceI"/>
    <property type="match status" value="1"/>
</dbReference>
<dbReference type="KEGG" id="chk:D4L85_19775"/>
<reference evidence="3" key="1">
    <citation type="submission" date="2018-09" db="EMBL/GenBank/DDBJ databases">
        <title>Chryseolinea sp. KIS68-18 isolated from soil.</title>
        <authorList>
            <person name="Weon H.-Y."/>
            <person name="Kwon S.-W."/>
            <person name="Lee S.A."/>
        </authorList>
    </citation>
    <scope>NUCLEOTIDE SEQUENCE [LARGE SCALE GENOMIC DNA]</scope>
    <source>
        <strain evidence="3">KIS68-18</strain>
    </source>
</reference>
<dbReference type="PANTHER" id="PTHR34406:SF1">
    <property type="entry name" value="PROTEIN YCEI"/>
    <property type="match status" value="1"/>
</dbReference>
<dbReference type="InterPro" id="IPR007372">
    <property type="entry name" value="Lipid/polyisoprenoid-bd_YceI"/>
</dbReference>
<accession>A0A385SR09</accession>
<protein>
    <recommendedName>
        <fullName evidence="1">Lipid/polyisoprenoid-binding YceI-like domain-containing protein</fullName>
    </recommendedName>
</protein>
<dbReference type="Proteomes" id="UP000266183">
    <property type="component" value="Chromosome"/>
</dbReference>
<evidence type="ECO:0000313" key="2">
    <source>
        <dbReference type="EMBL" id="AYB32677.1"/>
    </source>
</evidence>
<keyword evidence="3" id="KW-1185">Reference proteome</keyword>
<feature type="domain" description="Lipid/polyisoprenoid-binding YceI-like" evidence="1">
    <location>
        <begin position="8"/>
        <end position="175"/>
    </location>
</feature>
<dbReference type="OrthoDB" id="9838252at2"/>
<dbReference type="InterPro" id="IPR036761">
    <property type="entry name" value="TTHA0802/YceI-like_sf"/>
</dbReference>
<dbReference type="Pfam" id="PF04264">
    <property type="entry name" value="YceI"/>
    <property type="match status" value="1"/>
</dbReference>
<proteinExistence type="predicted"/>
<dbReference type="Gene3D" id="2.40.128.110">
    <property type="entry name" value="Lipid/polyisoprenoid-binding, YceI-like"/>
    <property type="match status" value="1"/>
</dbReference>
<sequence>MIRCKHPQFRVSDSRDSNIFFTVALPGGKALRGSFADFDAMMVWKEADLGTSMLKMVLYADSVSAKTMRLTRRLMGPSCLNAAQHRIITFQSTEWERLTANEYLLYGKLSLYGTSKLVVFEVTDLGTLIDGEGMPKHNKLQFDSIIKPSDFNLARVARPWHFDRDIHLQGIVVFKNEVTSDLAQVQHSINRVFELFHSLHH</sequence>
<dbReference type="SUPFAM" id="SSF101874">
    <property type="entry name" value="YceI-like"/>
    <property type="match status" value="1"/>
</dbReference>
<dbReference type="PANTHER" id="PTHR34406">
    <property type="entry name" value="PROTEIN YCEI"/>
    <property type="match status" value="1"/>
</dbReference>
<dbReference type="RefSeq" id="WP_119755928.1">
    <property type="nucleotide sequence ID" value="NZ_CP032382.1"/>
</dbReference>